<feature type="compositionally biased region" description="Low complexity" evidence="20">
    <location>
        <begin position="1274"/>
        <end position="1294"/>
    </location>
</feature>
<feature type="transmembrane region" description="Helical" evidence="21">
    <location>
        <begin position="688"/>
        <end position="710"/>
    </location>
</feature>
<comment type="subcellular location">
    <subcellularLocation>
        <location evidence="3">Cell membrane</location>
        <topology evidence="3">Multi-pass membrane protein</topology>
    </subcellularLocation>
    <subcellularLocation>
        <location evidence="1">Lipid droplet</location>
    </subcellularLocation>
    <subcellularLocation>
        <location evidence="2">Peroxisome membrane</location>
        <topology evidence="2">Multi-pass membrane protein</topology>
    </subcellularLocation>
</comment>
<feature type="domain" description="AMP-binding enzyme C-terminal" evidence="23">
    <location>
        <begin position="934"/>
        <end position="1014"/>
    </location>
</feature>
<dbReference type="GO" id="GO:0005324">
    <property type="term" value="F:long-chain fatty acid transmembrane transporter activity"/>
    <property type="evidence" value="ECO:0007669"/>
    <property type="project" value="TreeGrafter"/>
</dbReference>
<evidence type="ECO:0000256" key="5">
    <source>
        <dbReference type="ARBA" id="ARBA00022448"/>
    </source>
</evidence>
<evidence type="ECO:0000256" key="18">
    <source>
        <dbReference type="ARBA" id="ARBA00068795"/>
    </source>
</evidence>
<dbReference type="InterPro" id="IPR020845">
    <property type="entry name" value="AMP-binding_CS"/>
</dbReference>
<dbReference type="SUPFAM" id="SSF54637">
    <property type="entry name" value="Thioesterase/thiol ester dehydrase-isomerase"/>
    <property type="match status" value="1"/>
</dbReference>
<dbReference type="InterPro" id="IPR029069">
    <property type="entry name" value="HotDog_dom_sf"/>
</dbReference>
<keyword evidence="25" id="KW-1185">Reference proteome</keyword>
<keyword evidence="6" id="KW-1003">Cell membrane</keyword>
<evidence type="ECO:0000256" key="14">
    <source>
        <dbReference type="ARBA" id="ARBA00023136"/>
    </source>
</evidence>
<evidence type="ECO:0000256" key="17">
    <source>
        <dbReference type="ARBA" id="ARBA00060276"/>
    </source>
</evidence>
<evidence type="ECO:0000256" key="9">
    <source>
        <dbReference type="ARBA" id="ARBA00022692"/>
    </source>
</evidence>
<organism evidence="24 25">
    <name type="scientific">Talaromyces islandicus</name>
    <name type="common">Penicillium islandicum</name>
    <dbReference type="NCBI Taxonomy" id="28573"/>
    <lineage>
        <taxon>Eukaryota</taxon>
        <taxon>Fungi</taxon>
        <taxon>Dikarya</taxon>
        <taxon>Ascomycota</taxon>
        <taxon>Pezizomycotina</taxon>
        <taxon>Eurotiomycetes</taxon>
        <taxon>Eurotiomycetidae</taxon>
        <taxon>Eurotiales</taxon>
        <taxon>Trichocomaceae</taxon>
        <taxon>Talaromyces</taxon>
        <taxon>Talaromyces sect. Islandici</taxon>
    </lineage>
</organism>
<proteinExistence type="inferred from homology"/>
<sequence length="1425" mass="159252">MRAIRESVIKCFDSLSDTIDNAHQYIRVYSKDALLRQRSEDLYIAVLEAVKSVTVWLKKNPLGQSFKAFFQQDEYGKSLETKITTDIQNKASKFDERVTALLHVKIQGIDEGVIVIKDGVSQILENIDQAKVSQYKEQHAMIAGLEDMLRSLKKDMDWSINDLAQKFKDNLAKSQQNPSQSIMTNMIFLPGMAAAPQPVITIQQLIELLNSGSVVTPSQPSASISEILTRDSNWVFSFGQTLHPVRQECLVRVMQNSGFQSWFRSSTSQSIIINGMEMDSLTHEAISPMSYMCYLLSQTLPQDNTAKSFLFYCGLHCTPGDHLDGPRGMLRGLITQLLMAYSDRINLSFLDIAAIQGLQISDSQQLYGISWYESEAHVQETAMVMQFFNSLVEAVEASQSGLILKLLVTSSAISRLSRQWFPDIPVKYAAPAVATLLAYLNARWSVFYDYQLVSTLIAITLKVKLAARQDRLSLFYVLEKHALSPASANRPFIIYNGQTWTYHEAYQTVLRYGQYFKYTLGIKPKEIVALDFMNSANFIFIWLGLASIGGVPAFINYNLSGKPLTHCVKVSTARVLIADEEIRDHFTDEQIAQFTSPDFRDGKGGVDVVFMTREIENQILQMPATREEDSVRSAPAPNSMAMLIYTSGTTGNPKPAIVSLQKCWAGSTFIGRWLKLGKDDRVFTCMPLYHATAAVLAFAAVLFNGSAIIIGHRFSARNFWKEAREGGATIVQYVGETMRYLLAAPRQTDPVTGEDLDKKHRVRMAYGNGMRPDVWNQVKDRYGIDTIGEFYSSTEGFSGHWNLSSNDFAAGAIGRNGYIAELILGRTMAVVEVDHELQVPWRDAATGHCRRVPRGEAGELLYAVDANNISDKFQGYYNNPKASESKILRDVFAKGDAWFRTGDTMRWDEEGRWYFTDRIGDTFRWKSENVSTNEVAEVIGSHPEIFEANVYGVSLPHHDGRAGCAAIVFKNGYVDVPAETLDSLAAQVVGNLPRYALPLFLRVTAELERTGNNKQQKHVLREQGVDPSKVSANDRLYWLQGDKYVPFTPADWDQLSAAQRLCKTTSIRTFSTSSPVYNTNNNTTTTAAAANDAASIASAFLSRFQSQGPQVRTQVLDANQLQLLSLTLNRPTLYPESPHLSSASPPPPPGTAIPAGHHLIYFTPAFLESELGADGTDTSYNPAAPFTRRMWAGGQVSWPRRDGKPNLLRVGQTVSEMTRVLSAEPKVVRKTGEEMIVVGVEKTLANEEGVAVVDRRNWVFRPALPYPPVHKQESGSSSPSIQQQQPQASLQTSSDSFVDGVHKRKFKRSSVTLFRFSALTFNPHKIHYDQPWARDIEGHRNIVVHGPLNLISILDFWRDLQYQRDGVADSAFVVPESISYRATSPLYADEDYEIVLEAAEEEEEGKKVNIYDHSGTVAMKAEIKE</sequence>
<evidence type="ECO:0000256" key="16">
    <source>
        <dbReference type="ARBA" id="ARBA00051585"/>
    </source>
</evidence>
<accession>A0A0U1M4Z1</accession>
<dbReference type="FunFam" id="3.40.50.12780:FF:000019">
    <property type="entry name" value="Long-chain fatty acid transporter"/>
    <property type="match status" value="1"/>
</dbReference>
<evidence type="ECO:0000256" key="6">
    <source>
        <dbReference type="ARBA" id="ARBA00022475"/>
    </source>
</evidence>
<protein>
    <recommendedName>
        <fullName evidence="18">Very long-chain fatty acid transport protein</fullName>
    </recommendedName>
    <alternativeName>
        <fullName evidence="19">Very-long-chain acyl-CoA synthetase</fullName>
    </alternativeName>
</protein>
<dbReference type="Gene3D" id="3.30.300.30">
    <property type="match status" value="1"/>
</dbReference>
<dbReference type="FunFam" id="3.30.300.30:FF:000002">
    <property type="entry name" value="Long-chain fatty acid transport protein 1"/>
    <property type="match status" value="1"/>
</dbReference>
<dbReference type="GO" id="GO:0004467">
    <property type="term" value="F:long-chain fatty acid-CoA ligase activity"/>
    <property type="evidence" value="ECO:0007669"/>
    <property type="project" value="TreeGrafter"/>
</dbReference>
<comment type="similarity">
    <text evidence="4">Belongs to the ATP-dependent AMP-binding enzyme family.</text>
</comment>
<keyword evidence="11" id="KW-0067">ATP-binding</keyword>
<keyword evidence="12 21" id="KW-1133">Transmembrane helix</keyword>
<evidence type="ECO:0000256" key="7">
    <source>
        <dbReference type="ARBA" id="ARBA00022598"/>
    </source>
</evidence>
<dbReference type="InterPro" id="IPR045851">
    <property type="entry name" value="AMP-bd_C_sf"/>
</dbReference>
<dbReference type="Proteomes" id="UP000054383">
    <property type="component" value="Unassembled WGS sequence"/>
</dbReference>
<dbReference type="InterPro" id="IPR000873">
    <property type="entry name" value="AMP-dep_synth/lig_dom"/>
</dbReference>
<keyword evidence="14 21" id="KW-0472">Membrane</keyword>
<evidence type="ECO:0000256" key="3">
    <source>
        <dbReference type="ARBA" id="ARBA00004651"/>
    </source>
</evidence>
<dbReference type="Pfam" id="PF00501">
    <property type="entry name" value="AMP-binding"/>
    <property type="match status" value="1"/>
</dbReference>
<dbReference type="GO" id="GO:0009898">
    <property type="term" value="C:cytoplasmic side of plasma membrane"/>
    <property type="evidence" value="ECO:0007669"/>
    <property type="project" value="TreeGrafter"/>
</dbReference>
<feature type="domain" description="AMP-dependent synthetase/ligase" evidence="22">
    <location>
        <begin position="488"/>
        <end position="861"/>
    </location>
</feature>
<dbReference type="FunFam" id="3.10.129.10:FF:000103">
    <property type="entry name" value="WGS project CABT00000000 data, contig 2.1"/>
    <property type="match status" value="1"/>
</dbReference>
<evidence type="ECO:0000313" key="25">
    <source>
        <dbReference type="Proteomes" id="UP000054383"/>
    </source>
</evidence>
<gene>
    <name evidence="24" type="ORF">PISL3812_07097</name>
</gene>
<keyword evidence="9 21" id="KW-0812">Transmembrane</keyword>
<dbReference type="GO" id="GO:0005811">
    <property type="term" value="C:lipid droplet"/>
    <property type="evidence" value="ECO:0007669"/>
    <property type="project" value="UniProtKB-SubCell"/>
</dbReference>
<dbReference type="Gene3D" id="3.10.129.10">
    <property type="entry name" value="Hotdog Thioesterase"/>
    <property type="match status" value="1"/>
</dbReference>
<dbReference type="PANTHER" id="PTHR43107:SF15">
    <property type="entry name" value="FATTY ACID TRANSPORT PROTEIN 3, ISOFORM A"/>
    <property type="match status" value="1"/>
</dbReference>
<keyword evidence="10" id="KW-0547">Nucleotide-binding</keyword>
<dbReference type="InterPro" id="IPR025110">
    <property type="entry name" value="AMP-bd_C"/>
</dbReference>
<evidence type="ECO:0000256" key="12">
    <source>
        <dbReference type="ARBA" id="ARBA00022989"/>
    </source>
</evidence>
<dbReference type="OrthoDB" id="10253869at2759"/>
<evidence type="ECO:0000313" key="24">
    <source>
        <dbReference type="EMBL" id="CRG90056.1"/>
    </source>
</evidence>
<name>A0A0U1M4Z1_TALIS</name>
<dbReference type="PROSITE" id="PS00455">
    <property type="entry name" value="AMP_BINDING"/>
    <property type="match status" value="1"/>
</dbReference>
<evidence type="ECO:0000256" key="20">
    <source>
        <dbReference type="SAM" id="MobiDB-lite"/>
    </source>
</evidence>
<dbReference type="Gene3D" id="3.40.50.12780">
    <property type="entry name" value="N-terminal domain of ligase-like"/>
    <property type="match status" value="1"/>
</dbReference>
<dbReference type="InterPro" id="IPR042099">
    <property type="entry name" value="ANL_N_sf"/>
</dbReference>
<evidence type="ECO:0000256" key="2">
    <source>
        <dbReference type="ARBA" id="ARBA00004585"/>
    </source>
</evidence>
<feature type="transmembrane region" description="Helical" evidence="21">
    <location>
        <begin position="539"/>
        <end position="559"/>
    </location>
</feature>
<evidence type="ECO:0000256" key="8">
    <source>
        <dbReference type="ARBA" id="ARBA00022677"/>
    </source>
</evidence>
<feature type="region of interest" description="Disordered" evidence="20">
    <location>
        <begin position="1269"/>
        <end position="1295"/>
    </location>
</feature>
<dbReference type="GO" id="GO:0005524">
    <property type="term" value="F:ATP binding"/>
    <property type="evidence" value="ECO:0007669"/>
    <property type="project" value="UniProtKB-KW"/>
</dbReference>
<evidence type="ECO:0000256" key="21">
    <source>
        <dbReference type="SAM" id="Phobius"/>
    </source>
</evidence>
<dbReference type="GO" id="GO:0005778">
    <property type="term" value="C:peroxisomal membrane"/>
    <property type="evidence" value="ECO:0007669"/>
    <property type="project" value="UniProtKB-SubCell"/>
</dbReference>
<comment type="function">
    <text evidence="17">Acyl-CoA synthetase required for both the import of long chain fatty acids (LCFAs) (C14-C18) and the activation very long chain fatty acids (VLCFAs) (C20-C26) by esterification of the fatty acids into metabolically active CoA-thioesters for subsequent degradation or incorporation into phospholipids. The transport and fatty acyl-CoA synthetase activities are genetically separable and are thus independent activities. Esterifies VLCFAs in the peroxisome matrix. The VLCFAs are actively transported into peroxisomes by a PXA1-PXA2 heterodimeric transporter in the peroxisomal membrane.</text>
</comment>
<keyword evidence="13" id="KW-0445">Lipid transport</keyword>
<keyword evidence="5" id="KW-0813">Transport</keyword>
<dbReference type="STRING" id="28573.A0A0U1M4Z1"/>
<keyword evidence="15" id="KW-0576">Peroxisome</keyword>
<evidence type="ECO:0000256" key="15">
    <source>
        <dbReference type="ARBA" id="ARBA00023140"/>
    </source>
</evidence>
<dbReference type="PANTHER" id="PTHR43107">
    <property type="entry name" value="LONG-CHAIN FATTY ACID TRANSPORT PROTEIN"/>
    <property type="match status" value="1"/>
</dbReference>
<dbReference type="EMBL" id="CVMT01000007">
    <property type="protein sequence ID" value="CRG90056.1"/>
    <property type="molecule type" value="Genomic_DNA"/>
</dbReference>
<keyword evidence="8" id="KW-0551">Lipid droplet</keyword>
<dbReference type="SUPFAM" id="SSF56801">
    <property type="entry name" value="Acetyl-CoA synthetase-like"/>
    <property type="match status" value="1"/>
</dbReference>
<comment type="catalytic activity">
    <reaction evidence="16">
        <text>a very long-chain fatty acid + ATP + CoA = a very long-chain fatty acyl-CoA + AMP + diphosphate</text>
        <dbReference type="Rhea" id="RHEA:54536"/>
        <dbReference type="ChEBI" id="CHEBI:30616"/>
        <dbReference type="ChEBI" id="CHEBI:33019"/>
        <dbReference type="ChEBI" id="CHEBI:57287"/>
        <dbReference type="ChEBI" id="CHEBI:58950"/>
        <dbReference type="ChEBI" id="CHEBI:138261"/>
        <dbReference type="ChEBI" id="CHEBI:456215"/>
    </reaction>
</comment>
<evidence type="ECO:0000256" key="10">
    <source>
        <dbReference type="ARBA" id="ARBA00022741"/>
    </source>
</evidence>
<evidence type="ECO:0000259" key="23">
    <source>
        <dbReference type="Pfam" id="PF13193"/>
    </source>
</evidence>
<reference evidence="24 25" key="1">
    <citation type="submission" date="2015-04" db="EMBL/GenBank/DDBJ databases">
        <authorList>
            <person name="Syromyatnikov M.Y."/>
            <person name="Popov V.N."/>
        </authorList>
    </citation>
    <scope>NUCLEOTIDE SEQUENCE [LARGE SCALE GENOMIC DNA]</scope>
    <source>
        <strain evidence="24">WF-38-12</strain>
    </source>
</reference>
<evidence type="ECO:0000256" key="1">
    <source>
        <dbReference type="ARBA" id="ARBA00004502"/>
    </source>
</evidence>
<evidence type="ECO:0000259" key="22">
    <source>
        <dbReference type="Pfam" id="PF00501"/>
    </source>
</evidence>
<keyword evidence="7" id="KW-0436">Ligase</keyword>
<evidence type="ECO:0000256" key="19">
    <source>
        <dbReference type="ARBA" id="ARBA00078285"/>
    </source>
</evidence>
<dbReference type="GO" id="GO:0044539">
    <property type="term" value="P:long-chain fatty acid import into cell"/>
    <property type="evidence" value="ECO:0007669"/>
    <property type="project" value="TreeGrafter"/>
</dbReference>
<evidence type="ECO:0000256" key="4">
    <source>
        <dbReference type="ARBA" id="ARBA00006432"/>
    </source>
</evidence>
<dbReference type="Pfam" id="PF13193">
    <property type="entry name" value="AMP-binding_C"/>
    <property type="match status" value="1"/>
</dbReference>
<evidence type="ECO:0000256" key="11">
    <source>
        <dbReference type="ARBA" id="ARBA00022840"/>
    </source>
</evidence>
<evidence type="ECO:0000256" key="13">
    <source>
        <dbReference type="ARBA" id="ARBA00023055"/>
    </source>
</evidence>